<proteinExistence type="predicted"/>
<protein>
    <submittedName>
        <fullName evidence="1">Uncharacterized protein</fullName>
    </submittedName>
</protein>
<accession>A0ABM7QRG0</accession>
<keyword evidence="2" id="KW-1185">Reference proteome</keyword>
<geneLocation type="plasmid" evidence="1 2">
    <name>pAt1</name>
</geneLocation>
<dbReference type="EMBL" id="AP024564">
    <property type="protein sequence ID" value="BCU08342.1"/>
    <property type="molecule type" value="Genomic_DNA"/>
</dbReference>
<reference evidence="1 2" key="1">
    <citation type="submission" date="2021-04" db="EMBL/GenBank/DDBJ databases">
        <title>Complete genome sequencing of Allochromatium tepidum strain NZ.</title>
        <authorList>
            <person name="Tsukatani Y."/>
            <person name="Mori H."/>
        </authorList>
    </citation>
    <scope>NUCLEOTIDE SEQUENCE [LARGE SCALE GENOMIC DNA]</scope>
    <source>
        <strain evidence="1 2">NZ</strain>
        <plasmid evidence="1 2">pAt1</plasmid>
    </source>
</reference>
<gene>
    <name evidence="1" type="ORF">Atep_30190</name>
</gene>
<name>A0ABM7QRG0_9GAMM</name>
<evidence type="ECO:0000313" key="2">
    <source>
        <dbReference type="Proteomes" id="UP000680679"/>
    </source>
</evidence>
<dbReference type="RefSeq" id="WP_213382167.1">
    <property type="nucleotide sequence ID" value="NZ_AP024564.1"/>
</dbReference>
<sequence>MSAIKRIHVSIGNKATTISMDETLFMYLEQRLARLDKHLSVRQWVQSQIDKMLSDKMLSEYERDSSLSRRIQSRAIHVIAGHSSFTETSPRR</sequence>
<organism evidence="1 2">
    <name type="scientific">Allochromatium tepidum</name>
    <dbReference type="NCBI Taxonomy" id="553982"/>
    <lineage>
        <taxon>Bacteria</taxon>
        <taxon>Pseudomonadati</taxon>
        <taxon>Pseudomonadota</taxon>
        <taxon>Gammaproteobacteria</taxon>
        <taxon>Chromatiales</taxon>
        <taxon>Chromatiaceae</taxon>
        <taxon>Allochromatium</taxon>
    </lineage>
</organism>
<keyword evidence="1" id="KW-0614">Plasmid</keyword>
<dbReference type="Proteomes" id="UP000680679">
    <property type="component" value="Plasmid pAt1"/>
</dbReference>
<evidence type="ECO:0000313" key="1">
    <source>
        <dbReference type="EMBL" id="BCU08342.1"/>
    </source>
</evidence>